<comment type="caution">
    <text evidence="1">The sequence shown here is derived from an EMBL/GenBank/DDBJ whole genome shotgun (WGS) entry which is preliminary data.</text>
</comment>
<dbReference type="EMBL" id="DTHS01000008">
    <property type="protein sequence ID" value="HHR48123.1"/>
    <property type="molecule type" value="Genomic_DNA"/>
</dbReference>
<reference evidence="1" key="1">
    <citation type="journal article" date="2020" name="mSystems">
        <title>Genome- and Community-Level Interaction Insights into Carbon Utilization and Element Cycling Functions of Hydrothermarchaeota in Hydrothermal Sediment.</title>
        <authorList>
            <person name="Zhou Z."/>
            <person name="Liu Y."/>
            <person name="Xu W."/>
            <person name="Pan J."/>
            <person name="Luo Z.H."/>
            <person name="Li M."/>
        </authorList>
    </citation>
    <scope>NUCLEOTIDE SEQUENCE [LARGE SCALE GENOMIC DNA]</scope>
    <source>
        <strain evidence="1">SpSt-791</strain>
    </source>
</reference>
<accession>A0A7V6CML0</accession>
<protein>
    <submittedName>
        <fullName evidence="1">Uncharacterized protein</fullName>
    </submittedName>
</protein>
<dbReference type="AlphaFoldDB" id="A0A7V6CML0"/>
<proteinExistence type="predicted"/>
<evidence type="ECO:0000313" key="1">
    <source>
        <dbReference type="EMBL" id="HHR48123.1"/>
    </source>
</evidence>
<dbReference type="SUPFAM" id="SSF69318">
    <property type="entry name" value="Integrin alpha N-terminal domain"/>
    <property type="match status" value="1"/>
</dbReference>
<sequence length="721" mass="84752">MAFILILFSYFDSLVIYSQGNNITALVSEKRFKNYADDTLRIFFLDSLKPYLYLLSEVGDNYPPHYRLDSFNLNEVGYRKIAVGDVDNNSLLDIIIGKVRFPYFLKRLYFQNDSLIIERIDSTSLPITNILLADIDNDRKEEVFYFTYDSLKMAKRENNYWRLTNILINLWQNEDYGISFGNFDNQSNEKELACLINPYGTSLYKLLKINYFNNNFDTTTIFERGHLLQKLIVGDFDNDWEGEEIALTGIDHSCPILFEVYGIGDSFYYSTISSSNIMGEIYNDVKFGDFYSLNMGNELLTISTKPNYNFLFMFYKENNLWQMETIFSQRLWPYLPLKSLLVGDFWSARRYNDEILFFNANKIYLFYQSKGRPTILEIDNHPKIPQRNEGVIVKAKISYSSLNEIYDTLYYSLNDTFNFQPKLKDSFSLIDSTFYYSFPPYDTNNQIFYYLQIRTPYGERAKSPLKSYKICYPRRIKEIQYTNDPQGISPDTNKYVATYGIVSGVFGNKFFMEERPKSFWNGIFVMKKGNLERVNMGDSIFLIGKVKELNRLTTIYCDYDSGGRLAILLNNLPLVDTYKTTINLLAESLESKLLLLDSLYFLDSGNFLPNRFYWAYNLRGERIRIKIEEESEIPGMAIPLGLVRIIGNLGEDLNQYYLIPRWRNDFIIITGIKEEKSEKIFINKNKKIYNIFGGKVKEKRLRRGIYFIKEDTKFKKIIKIE</sequence>
<gene>
    <name evidence="1" type="ORF">ENV79_00540</name>
</gene>
<organism evidence="1">
    <name type="scientific">candidate division WOR-3 bacterium</name>
    <dbReference type="NCBI Taxonomy" id="2052148"/>
    <lineage>
        <taxon>Bacteria</taxon>
        <taxon>Bacteria division WOR-3</taxon>
    </lineage>
</organism>
<name>A0A7V6CML0_UNCW3</name>
<dbReference type="InterPro" id="IPR028994">
    <property type="entry name" value="Integrin_alpha_N"/>
</dbReference>